<evidence type="ECO:0000256" key="2">
    <source>
        <dbReference type="SAM" id="MobiDB-lite"/>
    </source>
</evidence>
<dbReference type="PANTHER" id="PTHR22870:SF360">
    <property type="entry name" value="ULTRAVIOLET-B RECEPTOR UVR8"/>
    <property type="match status" value="1"/>
</dbReference>
<proteinExistence type="predicted"/>
<dbReference type="InterPro" id="IPR000408">
    <property type="entry name" value="Reg_chr_condens"/>
</dbReference>
<comment type="caution">
    <text evidence="3">The sequence shown here is derived from an EMBL/GenBank/DDBJ whole genome shotgun (WGS) entry which is preliminary data.</text>
</comment>
<dbReference type="EMBL" id="QHKO01000002">
    <property type="protein sequence ID" value="RAL23936.1"/>
    <property type="molecule type" value="Genomic_DNA"/>
</dbReference>
<evidence type="ECO:0000313" key="4">
    <source>
        <dbReference type="Proteomes" id="UP000249169"/>
    </source>
</evidence>
<evidence type="ECO:0008006" key="5">
    <source>
        <dbReference type="Google" id="ProtNLM"/>
    </source>
</evidence>
<dbReference type="InterPro" id="IPR051210">
    <property type="entry name" value="Ub_ligase/GEF_domain"/>
</dbReference>
<feature type="compositionally biased region" description="Acidic residues" evidence="2">
    <location>
        <begin position="41"/>
        <end position="68"/>
    </location>
</feature>
<dbReference type="PRINTS" id="PR00633">
    <property type="entry name" value="RCCNDNSATION"/>
</dbReference>
<sequence length="518" mass="52343">MMAKRSWMMALGLSLGLCGVLGCGGDGDGDGRDDVGVNEDVGGEDAGDVGGEDGGDVGGEDDGGEDSGDVGGGELGVEVAGIPEGKTYFRSVSEVVVSCEESCEIACGLSLDGGAVEAVTCAEGEAFALEGLAYGAYRFEVSSGETVVAERSFEVHPPEWAQVSGGEGFSCAVLQDGHLVCFGAGEAGQLGDGGAVSRLEPVVVAGRWAEVDAGGMHACAIAEDGALYCWGSSPSGALGLGAEAEELVAAPEQVGEARDWLKVSAGATHSCGIRQGGALYCWGDNARGAVGVGNGEDVLAEPAPVEVAGVTGWLDVSAGEGFSCALTAEGALYCWGRTDAGVTGANNTDVYEPRAYEGALSALSLSAGSSHACGVVDLDADDDVYCWGDGAMYKLGTGETRREVSPSPRAPGATSLVSVVSGRTFTCGLTVDGALHCWGDNARGQLGYDPTLVGEMVYPAPVGEESWEVVASGAQHICGVKLDDKSLWCWGDNSQGQLGVGVAGEDAVSDAQPVVWPY</sequence>
<protein>
    <recommendedName>
        <fullName evidence="5">Chromosome condensation regulator RCC1</fullName>
    </recommendedName>
</protein>
<dbReference type="PROSITE" id="PS51257">
    <property type="entry name" value="PROKAR_LIPOPROTEIN"/>
    <property type="match status" value="1"/>
</dbReference>
<gene>
    <name evidence="3" type="ORF">DL240_07250</name>
</gene>
<dbReference type="InterPro" id="IPR009091">
    <property type="entry name" value="RCC1/BLIP-II"/>
</dbReference>
<dbReference type="Proteomes" id="UP000249169">
    <property type="component" value="Unassembled WGS sequence"/>
</dbReference>
<organism evidence="3 4">
    <name type="scientific">Lujinxingia litoralis</name>
    <dbReference type="NCBI Taxonomy" id="2211119"/>
    <lineage>
        <taxon>Bacteria</taxon>
        <taxon>Deltaproteobacteria</taxon>
        <taxon>Bradymonadales</taxon>
        <taxon>Lujinxingiaceae</taxon>
        <taxon>Lujinxingia</taxon>
    </lineage>
</organism>
<keyword evidence="4" id="KW-1185">Reference proteome</keyword>
<dbReference type="PANTHER" id="PTHR22870">
    <property type="entry name" value="REGULATOR OF CHROMOSOME CONDENSATION"/>
    <property type="match status" value="1"/>
</dbReference>
<evidence type="ECO:0000313" key="3">
    <source>
        <dbReference type="EMBL" id="RAL23936.1"/>
    </source>
</evidence>
<dbReference type="Gene3D" id="2.130.10.30">
    <property type="entry name" value="Regulator of chromosome condensation 1/beta-lactamase-inhibitor protein II"/>
    <property type="match status" value="3"/>
</dbReference>
<feature type="region of interest" description="Disordered" evidence="2">
    <location>
        <begin position="31"/>
        <end position="74"/>
    </location>
</feature>
<dbReference type="SUPFAM" id="SSF50985">
    <property type="entry name" value="RCC1/BLIP-II"/>
    <property type="match status" value="1"/>
</dbReference>
<dbReference type="Pfam" id="PF13540">
    <property type="entry name" value="RCC1_2"/>
    <property type="match status" value="6"/>
</dbReference>
<reference evidence="3 4" key="1">
    <citation type="submission" date="2018-05" db="EMBL/GenBank/DDBJ databases">
        <title>Lujinxingia marina gen. nov. sp. nov., a new facultative anaerobic member of the class Deltaproteobacteria, and proposal of Lujinxingaceae fam. nov.</title>
        <authorList>
            <person name="Li C.-M."/>
        </authorList>
    </citation>
    <scope>NUCLEOTIDE SEQUENCE [LARGE SCALE GENOMIC DNA]</scope>
    <source>
        <strain evidence="3 4">B210</strain>
    </source>
</reference>
<dbReference type="AlphaFoldDB" id="A0A328C9C0"/>
<evidence type="ECO:0000256" key="1">
    <source>
        <dbReference type="ARBA" id="ARBA00022737"/>
    </source>
</evidence>
<accession>A0A328C9C0</accession>
<name>A0A328C9C0_9DELT</name>
<dbReference type="PROSITE" id="PS50012">
    <property type="entry name" value="RCC1_3"/>
    <property type="match status" value="5"/>
</dbReference>
<keyword evidence="1" id="KW-0677">Repeat</keyword>